<dbReference type="EMBL" id="CP048104">
    <property type="protein sequence ID" value="QKG84859.1"/>
    <property type="molecule type" value="Genomic_DNA"/>
</dbReference>
<dbReference type="RefSeq" id="WP_173222961.1">
    <property type="nucleotide sequence ID" value="NZ_CP048104.1"/>
</dbReference>
<proteinExistence type="inferred from homology"/>
<dbReference type="InterPro" id="IPR029052">
    <property type="entry name" value="Metallo-depent_PP-like"/>
</dbReference>
<keyword evidence="4" id="KW-1185">Reference proteome</keyword>
<dbReference type="PANTHER" id="PTHR42850">
    <property type="entry name" value="METALLOPHOSPHOESTERASE"/>
    <property type="match status" value="1"/>
</dbReference>
<dbReference type="GO" id="GO:0016791">
    <property type="term" value="F:phosphatase activity"/>
    <property type="evidence" value="ECO:0007669"/>
    <property type="project" value="TreeGrafter"/>
</dbReference>
<name>A0A7D3XJI5_9BACL</name>
<accession>A0A7D3XJI5</accession>
<feature type="domain" description="Calcineurin-like phosphoesterase" evidence="2">
    <location>
        <begin position="4"/>
        <end position="192"/>
    </location>
</feature>
<dbReference type="GO" id="GO:0005737">
    <property type="term" value="C:cytoplasm"/>
    <property type="evidence" value="ECO:0007669"/>
    <property type="project" value="TreeGrafter"/>
</dbReference>
<dbReference type="AlphaFoldDB" id="A0A7D3XJI5"/>
<dbReference type="PANTHER" id="PTHR42850:SF2">
    <property type="entry name" value="BLL5683 PROTEIN"/>
    <property type="match status" value="1"/>
</dbReference>
<dbReference type="PIRSF" id="PIRSF000883">
    <property type="entry name" value="Pesterase_MJ0912"/>
    <property type="match status" value="1"/>
</dbReference>
<organism evidence="3 4">
    <name type="scientific">Kroppenstedtia pulmonis</name>
    <dbReference type="NCBI Taxonomy" id="1380685"/>
    <lineage>
        <taxon>Bacteria</taxon>
        <taxon>Bacillati</taxon>
        <taxon>Bacillota</taxon>
        <taxon>Bacilli</taxon>
        <taxon>Bacillales</taxon>
        <taxon>Thermoactinomycetaceae</taxon>
        <taxon>Kroppenstedtia</taxon>
    </lineage>
</organism>
<dbReference type="Proteomes" id="UP000503088">
    <property type="component" value="Chromosome"/>
</dbReference>
<dbReference type="Pfam" id="PF12850">
    <property type="entry name" value="Metallophos_2"/>
    <property type="match status" value="1"/>
</dbReference>
<reference evidence="3 4" key="1">
    <citation type="submission" date="2020-01" db="EMBL/GenBank/DDBJ databases">
        <authorList>
            <person name="Gulvik C.A."/>
            <person name="Batra D.G."/>
        </authorList>
    </citation>
    <scope>NUCLEOTIDE SEQUENCE [LARGE SCALE GENOMIC DNA]</scope>
    <source>
        <strain evidence="3 4">W9323</strain>
    </source>
</reference>
<gene>
    <name evidence="3" type="ORF">GXN76_10515</name>
</gene>
<comment type="similarity">
    <text evidence="1">Belongs to the metallophosphoesterase superfamily. YfcE family.</text>
</comment>
<dbReference type="SUPFAM" id="SSF56300">
    <property type="entry name" value="Metallo-dependent phosphatases"/>
    <property type="match status" value="1"/>
</dbReference>
<evidence type="ECO:0000259" key="2">
    <source>
        <dbReference type="Pfam" id="PF12850"/>
    </source>
</evidence>
<dbReference type="KEGG" id="kpul:GXN76_10515"/>
<evidence type="ECO:0000313" key="4">
    <source>
        <dbReference type="Proteomes" id="UP000503088"/>
    </source>
</evidence>
<evidence type="ECO:0000256" key="1">
    <source>
        <dbReference type="ARBA" id="ARBA00008950"/>
    </source>
</evidence>
<dbReference type="InterPro" id="IPR011152">
    <property type="entry name" value="Pesterase_MJ0912"/>
</dbReference>
<evidence type="ECO:0000313" key="3">
    <source>
        <dbReference type="EMBL" id="QKG84859.1"/>
    </source>
</evidence>
<dbReference type="InterPro" id="IPR050126">
    <property type="entry name" value="Ap4A_hydrolase"/>
</dbReference>
<dbReference type="Gene3D" id="3.60.21.10">
    <property type="match status" value="1"/>
</dbReference>
<sequence length="235" mass="26102">MGKKVAVLYDIHGNDAALQAVLEELRIRPVDGVVIGGDVAWGPEPVPVMDRLIKLKRETEVYFIRGNADREVAGRERELDEFVSDVNEWCYNQLSSEHLEFLRSLKEHQVLEVEGLGEILFVHGSPRSDEEGIRCSTSEDEIRPMLKGVKQRILVCGHTHVQFYRQVDGIRLINPGSVGLPSGAVGACWAILGPDVSFMETLYDIDKTAERIMGSGVPYASAFAAHIRRPPIQGP</sequence>
<dbReference type="InterPro" id="IPR024654">
    <property type="entry name" value="Calcineurin-like_PHP_lpxH"/>
</dbReference>
<protein>
    <submittedName>
        <fullName evidence="3">Metallophosphoesterase family protein</fullName>
    </submittedName>
</protein>